<gene>
    <name evidence="15" type="ORF">JYU34_012552</name>
</gene>
<dbReference type="InterPro" id="IPR019775">
    <property type="entry name" value="WD40_repeat_CS"/>
</dbReference>
<dbReference type="PROSITE" id="PS50294">
    <property type="entry name" value="WD_REPEATS_REGION"/>
    <property type="match status" value="2"/>
</dbReference>
<dbReference type="SUPFAM" id="SSF50978">
    <property type="entry name" value="WD40 repeat-like"/>
    <property type="match status" value="2"/>
</dbReference>
<evidence type="ECO:0000256" key="12">
    <source>
        <dbReference type="ARBA" id="ARBA00047117"/>
    </source>
</evidence>
<evidence type="ECO:0000256" key="4">
    <source>
        <dbReference type="ARBA" id="ARBA00022574"/>
    </source>
</evidence>
<dbReference type="SMART" id="SM00320">
    <property type="entry name" value="WD40"/>
    <property type="match status" value="12"/>
</dbReference>
<dbReference type="EMBL" id="JAHIBW010000017">
    <property type="protein sequence ID" value="KAG7302608.1"/>
    <property type="molecule type" value="Genomic_DNA"/>
</dbReference>
<dbReference type="PANTHER" id="PTHR13720">
    <property type="entry name" value="WD-40 REPEAT PROTEIN"/>
    <property type="match status" value="1"/>
</dbReference>
<feature type="compositionally biased region" description="Basic and acidic residues" evidence="14">
    <location>
        <begin position="750"/>
        <end position="759"/>
    </location>
</feature>
<dbReference type="Proteomes" id="UP000823941">
    <property type="component" value="Chromosome 17"/>
</dbReference>
<dbReference type="Pfam" id="PF00400">
    <property type="entry name" value="WD40"/>
    <property type="match status" value="4"/>
</dbReference>
<dbReference type="InterPro" id="IPR001680">
    <property type="entry name" value="WD40_rpt"/>
</dbReference>
<dbReference type="InterPro" id="IPR050630">
    <property type="entry name" value="WD_repeat_EMAP"/>
</dbReference>
<keyword evidence="5" id="KW-0677">Repeat</keyword>
<keyword evidence="7" id="KW-0969">Cilium</keyword>
<evidence type="ECO:0000256" key="9">
    <source>
        <dbReference type="ARBA" id="ARBA00029456"/>
    </source>
</evidence>
<dbReference type="InterPro" id="IPR015943">
    <property type="entry name" value="WD40/YVTN_repeat-like_dom_sf"/>
</dbReference>
<comment type="similarity">
    <text evidence="9">Belongs to the CFAP52 family.</text>
</comment>
<evidence type="ECO:0000256" key="13">
    <source>
        <dbReference type="PROSITE-ProRule" id="PRU00221"/>
    </source>
</evidence>
<evidence type="ECO:0000256" key="3">
    <source>
        <dbReference type="ARBA" id="ARBA00022490"/>
    </source>
</evidence>
<name>A0ABQ7QBK6_PLUXY</name>
<evidence type="ECO:0000256" key="6">
    <source>
        <dbReference type="ARBA" id="ARBA00022846"/>
    </source>
</evidence>
<sequence length="825" mass="87343">MAKEVKSLEAHAIIGFDGSAIKGLKVHPDGEHIIYPMGNKVCIQHWKSKQMHFLSGHSNSVSTVAVSFDGKYIGSGQINHIGFKALVILWDFQKKIKIGSHELHKVRVEALTFSSDARFLISLGGRDDGALVLWNCEAGAATATAPAARLTTGDATCAASLNKRPNAFVTGGDSNLRVWSMRPGSSSLEVVDVALGKLRRCVRSLAIADDDSIGYAGTTSGDIIKFSINYPADPSVPVDTCKPALIGCLAKCGRQKKNQKPEAVCYSQGVESILLMSDGCLVVGGGDGSVDALREGGCRAPPKTRLCQPTAPSYKALRSVKLPGSITSLELMESAQMQGDNRILLAGTRTSEIYAINVKTFEAILVVTCHRCAINDIAFPKGMSGVFATAGAGSARVWSAASAQELLRIEVPNFVCSAVLFTADGKSLVTGMSGVFATAGAGSARVWSAASAQELLRIEVPNFVCSAVLFTADGKSLVTAWNDGCIRAFTPLTGRLMYCILNTHNKGASALDMTTDGTTLVSGGCEGQVSGPTYTVAPLAATRQKLEVRVWDIKPQCQTLKKVLKEHKSPVSAIQVSPNNCEAVSAGTDGSCIIWDLISLSRRRVLYANTLFSCARYEPGGCQLLTAGSDRRVACWETATGTLARELEASKVGAVNGLDISYNGELFATGANDQMVKLWKYQEGIYTHTGLGHAGAVTCLRFSPDMRYIVSCCAAGSIVIWKMPAEYIPKTPPPTPASERLSLKLPSAPSKDEKIEKMNTSRSSVHACCPCEPPKPPSRTSLQSSGDSAKSGGSRGSKGSGANDNLPKKTPSKESVNSGGGDKRK</sequence>
<feature type="region of interest" description="Disordered" evidence="14">
    <location>
        <begin position="731"/>
        <end position="825"/>
    </location>
</feature>
<keyword evidence="3" id="KW-0963">Cytoplasm</keyword>
<dbReference type="PROSITE" id="PS00678">
    <property type="entry name" value="WD_REPEATS_1"/>
    <property type="match status" value="1"/>
</dbReference>
<evidence type="ECO:0000256" key="5">
    <source>
        <dbReference type="ARBA" id="ARBA00022737"/>
    </source>
</evidence>
<evidence type="ECO:0000256" key="11">
    <source>
        <dbReference type="ARBA" id="ARBA00046056"/>
    </source>
</evidence>
<dbReference type="InterPro" id="IPR036322">
    <property type="entry name" value="WD40_repeat_dom_sf"/>
</dbReference>
<evidence type="ECO:0000256" key="10">
    <source>
        <dbReference type="ARBA" id="ARBA00029552"/>
    </source>
</evidence>
<evidence type="ECO:0000256" key="1">
    <source>
        <dbReference type="ARBA" id="ARBA00004230"/>
    </source>
</evidence>
<dbReference type="PANTHER" id="PTHR13720:SF14">
    <property type="entry name" value="CILIA- AND FLAGELLA-ASSOCIATED PROTEIN 52"/>
    <property type="match status" value="1"/>
</dbReference>
<reference evidence="15 16" key="1">
    <citation type="submission" date="2021-06" db="EMBL/GenBank/DDBJ databases">
        <title>A haploid diamondback moth (Plutella xylostella L.) genome assembly resolves 31 chromosomes and identifies a diamide resistance mutation.</title>
        <authorList>
            <person name="Ward C.M."/>
            <person name="Perry K.D."/>
            <person name="Baker G."/>
            <person name="Powis K."/>
            <person name="Heckel D.G."/>
            <person name="Baxter S.W."/>
        </authorList>
    </citation>
    <scope>NUCLEOTIDE SEQUENCE [LARGE SCALE GENOMIC DNA]</scope>
    <source>
        <strain evidence="15 16">LV</strain>
        <tissue evidence="15">Single pupa</tissue>
    </source>
</reference>
<dbReference type="PROSITE" id="PS50082">
    <property type="entry name" value="WD_REPEATS_2"/>
    <property type="match status" value="3"/>
</dbReference>
<evidence type="ECO:0000256" key="14">
    <source>
        <dbReference type="SAM" id="MobiDB-lite"/>
    </source>
</evidence>
<keyword evidence="8" id="KW-0966">Cell projection</keyword>
<evidence type="ECO:0000313" key="15">
    <source>
        <dbReference type="EMBL" id="KAG7302608.1"/>
    </source>
</evidence>
<evidence type="ECO:0000256" key="8">
    <source>
        <dbReference type="ARBA" id="ARBA00023273"/>
    </source>
</evidence>
<evidence type="ECO:0000256" key="7">
    <source>
        <dbReference type="ARBA" id="ARBA00023069"/>
    </source>
</evidence>
<keyword evidence="16" id="KW-1185">Reference proteome</keyword>
<comment type="subunit">
    <text evidence="12">Microtubule inner protein component of sperm flagellar doublet microtubules. Interacts with BRCA2. Interacts with the CCT chaperonin complex. Interacts with HSP70. Interacts with AK8. Interacts with CFAP45. Interacts with DNAI1. Interacts with IQDC.</text>
</comment>
<comment type="function">
    <text evidence="11">Microtubule inner protein (MIP) part of the dynein-decorated doublet microtubules (DMTs) in cilia axoneme. Important for proper ciliary and flagellar beating. May act in cooperation with CFAP45 and axonemal dynein subunit DNAH11. May play a role in cell growth and/or survival.</text>
</comment>
<dbReference type="Gene3D" id="2.130.10.10">
    <property type="entry name" value="YVTN repeat-like/Quinoprotein amine dehydrogenase"/>
    <property type="match status" value="3"/>
</dbReference>
<accession>A0ABQ7QBK6</accession>
<comment type="subcellular location">
    <subcellularLocation>
        <location evidence="1">Cell projection</location>
        <location evidence="1">Cilium</location>
        <location evidence="1">Flagellum</location>
    </subcellularLocation>
    <subcellularLocation>
        <location evidence="2">Cytoplasm</location>
    </subcellularLocation>
</comment>
<organism evidence="15 16">
    <name type="scientific">Plutella xylostella</name>
    <name type="common">Diamondback moth</name>
    <name type="synonym">Plutella maculipennis</name>
    <dbReference type="NCBI Taxonomy" id="51655"/>
    <lineage>
        <taxon>Eukaryota</taxon>
        <taxon>Metazoa</taxon>
        <taxon>Ecdysozoa</taxon>
        <taxon>Arthropoda</taxon>
        <taxon>Hexapoda</taxon>
        <taxon>Insecta</taxon>
        <taxon>Pterygota</taxon>
        <taxon>Neoptera</taxon>
        <taxon>Endopterygota</taxon>
        <taxon>Lepidoptera</taxon>
        <taxon>Glossata</taxon>
        <taxon>Ditrysia</taxon>
        <taxon>Yponomeutoidea</taxon>
        <taxon>Plutellidae</taxon>
        <taxon>Plutella</taxon>
    </lineage>
</organism>
<protein>
    <recommendedName>
        <fullName evidence="10">Cilia- and flagella-associated protein 52</fullName>
    </recommendedName>
</protein>
<keyword evidence="4 13" id="KW-0853">WD repeat</keyword>
<comment type="caution">
    <text evidence="15">The sequence shown here is derived from an EMBL/GenBank/DDBJ whole genome shotgun (WGS) entry which is preliminary data.</text>
</comment>
<evidence type="ECO:0000256" key="2">
    <source>
        <dbReference type="ARBA" id="ARBA00004496"/>
    </source>
</evidence>
<feature type="repeat" description="WD" evidence="13">
    <location>
        <begin position="690"/>
        <end position="723"/>
    </location>
</feature>
<evidence type="ECO:0000313" key="16">
    <source>
        <dbReference type="Proteomes" id="UP000823941"/>
    </source>
</evidence>
<keyword evidence="6" id="KW-0282">Flagellum</keyword>
<feature type="repeat" description="WD" evidence="13">
    <location>
        <begin position="648"/>
        <end position="689"/>
    </location>
</feature>
<proteinExistence type="inferred from homology"/>
<feature type="repeat" description="WD" evidence="13">
    <location>
        <begin position="564"/>
        <end position="605"/>
    </location>
</feature>